<dbReference type="PROSITE" id="PS50893">
    <property type="entry name" value="ABC_TRANSPORTER_2"/>
    <property type="match status" value="1"/>
</dbReference>
<keyword evidence="5" id="KW-1185">Reference proteome</keyword>
<evidence type="ECO:0000313" key="4">
    <source>
        <dbReference type="EMBL" id="RSU08331.1"/>
    </source>
</evidence>
<dbReference type="AlphaFoldDB" id="A0A430AJR2"/>
<proteinExistence type="predicted"/>
<keyword evidence="2" id="KW-0067">ATP-binding</keyword>
<gene>
    <name evidence="4" type="ORF">CBF30_03565</name>
</gene>
<protein>
    <recommendedName>
        <fullName evidence="3">ABC transporter domain-containing protein</fullName>
    </recommendedName>
</protein>
<dbReference type="Gene3D" id="3.40.50.300">
    <property type="entry name" value="P-loop containing nucleotide triphosphate hydrolases"/>
    <property type="match status" value="1"/>
</dbReference>
<evidence type="ECO:0000256" key="1">
    <source>
        <dbReference type="ARBA" id="ARBA00022741"/>
    </source>
</evidence>
<dbReference type="SUPFAM" id="SSF52540">
    <property type="entry name" value="P-loop containing nucleoside triphosphate hydrolases"/>
    <property type="match status" value="1"/>
</dbReference>
<evidence type="ECO:0000256" key="2">
    <source>
        <dbReference type="ARBA" id="ARBA00022840"/>
    </source>
</evidence>
<dbReference type="InterPro" id="IPR003593">
    <property type="entry name" value="AAA+_ATPase"/>
</dbReference>
<dbReference type="SMART" id="SM00382">
    <property type="entry name" value="AAA"/>
    <property type="match status" value="1"/>
</dbReference>
<comment type="caution">
    <text evidence="4">The sequence shown here is derived from an EMBL/GenBank/DDBJ whole genome shotgun (WGS) entry which is preliminary data.</text>
</comment>
<dbReference type="Pfam" id="PF00005">
    <property type="entry name" value="ABC_tran"/>
    <property type="match status" value="1"/>
</dbReference>
<dbReference type="PROSITE" id="PS00211">
    <property type="entry name" value="ABC_TRANSPORTER_1"/>
    <property type="match status" value="1"/>
</dbReference>
<dbReference type="GO" id="GO:0016887">
    <property type="term" value="F:ATP hydrolysis activity"/>
    <property type="evidence" value="ECO:0007669"/>
    <property type="project" value="InterPro"/>
</dbReference>
<evidence type="ECO:0000259" key="3">
    <source>
        <dbReference type="PROSITE" id="PS50893"/>
    </source>
</evidence>
<dbReference type="RefSeq" id="WP_126822831.1">
    <property type="nucleotide sequence ID" value="NZ_JBHLWU010000001.1"/>
</dbReference>
<organism evidence="4 5">
    <name type="scientific">Vagococcus entomophilus</name>
    <dbReference type="NCBI Taxonomy" id="1160095"/>
    <lineage>
        <taxon>Bacteria</taxon>
        <taxon>Bacillati</taxon>
        <taxon>Bacillota</taxon>
        <taxon>Bacilli</taxon>
        <taxon>Lactobacillales</taxon>
        <taxon>Enterococcaceae</taxon>
        <taxon>Vagococcus</taxon>
    </lineage>
</organism>
<dbReference type="Proteomes" id="UP000288669">
    <property type="component" value="Unassembled WGS sequence"/>
</dbReference>
<dbReference type="InterPro" id="IPR027417">
    <property type="entry name" value="P-loop_NTPase"/>
</dbReference>
<dbReference type="PANTHER" id="PTHR42798">
    <property type="entry name" value="LIPOPROTEIN-RELEASING SYSTEM ATP-BINDING PROTEIN LOLD"/>
    <property type="match status" value="1"/>
</dbReference>
<dbReference type="OrthoDB" id="9791546at2"/>
<accession>A0A430AJR2</accession>
<dbReference type="EMBL" id="NGJZ01000001">
    <property type="protein sequence ID" value="RSU08331.1"/>
    <property type="molecule type" value="Genomic_DNA"/>
</dbReference>
<dbReference type="PANTHER" id="PTHR42798:SF4">
    <property type="entry name" value="ABC TRANSPORTER DOMAIN-CONTAINING PROTEIN"/>
    <property type="match status" value="1"/>
</dbReference>
<feature type="domain" description="ABC transporter" evidence="3">
    <location>
        <begin position="3"/>
        <end position="210"/>
    </location>
</feature>
<sequence length="211" mass="23735">MKISIENVSKEINGKTVFSNINWQVKNNSLVAIKGNSGTGKTTLLNIISLLDKPSSGGILFNSENVTNISIKKRREYLKKDLGFVFQNYGLLENSTIKQNLEIALKSKKFGKRKKLDLMIDTLQQVNLSSLDLNVKVSSLSGGEQQRIGLARCILKNGNLIIADEPTAALDSENEKIIMLQFKELKKRGHTIILTTHSNKYDDWFDDVFYL</sequence>
<dbReference type="InterPro" id="IPR003439">
    <property type="entry name" value="ABC_transporter-like_ATP-bd"/>
</dbReference>
<keyword evidence="1" id="KW-0547">Nucleotide-binding</keyword>
<dbReference type="GO" id="GO:0005524">
    <property type="term" value="F:ATP binding"/>
    <property type="evidence" value="ECO:0007669"/>
    <property type="project" value="UniProtKB-KW"/>
</dbReference>
<dbReference type="InterPro" id="IPR017871">
    <property type="entry name" value="ABC_transporter-like_CS"/>
</dbReference>
<reference evidence="4 5" key="1">
    <citation type="submission" date="2017-05" db="EMBL/GenBank/DDBJ databases">
        <title>Vagococcus spp. assemblies.</title>
        <authorList>
            <person name="Gulvik C.A."/>
        </authorList>
    </citation>
    <scope>NUCLEOTIDE SEQUENCE [LARGE SCALE GENOMIC DNA]</scope>
    <source>
        <strain evidence="4 5">DSM 24756</strain>
    </source>
</reference>
<name>A0A430AJR2_9ENTE</name>
<evidence type="ECO:0000313" key="5">
    <source>
        <dbReference type="Proteomes" id="UP000288669"/>
    </source>
</evidence>